<keyword evidence="2" id="KW-1185">Reference proteome</keyword>
<protein>
    <submittedName>
        <fullName evidence="1">Uncharacterized protein</fullName>
    </submittedName>
</protein>
<dbReference type="EMBL" id="JAAIUW010000001">
    <property type="protein sequence ID" value="KAF7845483.1"/>
    <property type="molecule type" value="Genomic_DNA"/>
</dbReference>
<comment type="caution">
    <text evidence="1">The sequence shown here is derived from an EMBL/GenBank/DDBJ whole genome shotgun (WGS) entry which is preliminary data.</text>
</comment>
<evidence type="ECO:0000313" key="2">
    <source>
        <dbReference type="Proteomes" id="UP000634136"/>
    </source>
</evidence>
<proteinExistence type="predicted"/>
<dbReference type="OrthoDB" id="1830656at2759"/>
<evidence type="ECO:0000313" key="1">
    <source>
        <dbReference type="EMBL" id="KAF7845483.1"/>
    </source>
</evidence>
<accession>A0A834XHF9</accession>
<dbReference type="Proteomes" id="UP000634136">
    <property type="component" value="Unassembled WGS sequence"/>
</dbReference>
<name>A0A834XHF9_9FABA</name>
<dbReference type="AlphaFoldDB" id="A0A834XHF9"/>
<organism evidence="1 2">
    <name type="scientific">Senna tora</name>
    <dbReference type="NCBI Taxonomy" id="362788"/>
    <lineage>
        <taxon>Eukaryota</taxon>
        <taxon>Viridiplantae</taxon>
        <taxon>Streptophyta</taxon>
        <taxon>Embryophyta</taxon>
        <taxon>Tracheophyta</taxon>
        <taxon>Spermatophyta</taxon>
        <taxon>Magnoliopsida</taxon>
        <taxon>eudicotyledons</taxon>
        <taxon>Gunneridae</taxon>
        <taxon>Pentapetalae</taxon>
        <taxon>rosids</taxon>
        <taxon>fabids</taxon>
        <taxon>Fabales</taxon>
        <taxon>Fabaceae</taxon>
        <taxon>Caesalpinioideae</taxon>
        <taxon>Cassia clade</taxon>
        <taxon>Senna</taxon>
    </lineage>
</organism>
<sequence length="275" mass="29913">MKVGGKVKLAKQVKITEEALSVDLDAEILAREGLAELPISGCHVAGGGGASVTACDSNGKSLTHQIGIGLPILPPVTCHAHPACFGSFYTNAHDIPCTRHVGDQNQVEVTEPVHCESDSTYLSAWHPDRHEHGKRPKAKRTNKEMSEHRWRWVCWSNRGKSERILYCLPAVTDGDDPGTVLSDLEVDRHSEVEVRTRRVAPSAIVAGKSEIRRAEVGTSNDNGRISRVTPFGITNALDLETRTAAQAIVEESRAECRRVHTVSLTVEISVTTSTT</sequence>
<reference evidence="1" key="1">
    <citation type="submission" date="2020-09" db="EMBL/GenBank/DDBJ databases">
        <title>Genome-Enabled Discovery of Anthraquinone Biosynthesis in Senna tora.</title>
        <authorList>
            <person name="Kang S.-H."/>
            <person name="Pandey R.P."/>
            <person name="Lee C.-M."/>
            <person name="Sim J.-S."/>
            <person name="Jeong J.-T."/>
            <person name="Choi B.-S."/>
            <person name="Jung M."/>
            <person name="Ginzburg D."/>
            <person name="Zhao K."/>
            <person name="Won S.Y."/>
            <person name="Oh T.-J."/>
            <person name="Yu Y."/>
            <person name="Kim N.-H."/>
            <person name="Lee O.R."/>
            <person name="Lee T.-H."/>
            <person name="Bashyal P."/>
            <person name="Kim T.-S."/>
            <person name="Lee W.-H."/>
            <person name="Kawkins C."/>
            <person name="Kim C.-K."/>
            <person name="Kim J.S."/>
            <person name="Ahn B.O."/>
            <person name="Rhee S.Y."/>
            <person name="Sohng J.K."/>
        </authorList>
    </citation>
    <scope>NUCLEOTIDE SEQUENCE</scope>
    <source>
        <tissue evidence="1">Leaf</tissue>
    </source>
</reference>
<gene>
    <name evidence="1" type="ORF">G2W53_002388</name>
</gene>